<comment type="caution">
    <text evidence="1">The sequence shown here is derived from an EMBL/GenBank/DDBJ whole genome shotgun (WGS) entry which is preliminary data.</text>
</comment>
<sequence>MRHDQNRVFFFQIQHQVFNLERGNRVQSGSRFVHQQDFGLHGDGARNAKPLLLSARKPERGSLQPVFRLLEQRGRLQAVFYNLIQVGLTLDPVDARPVGDIVVYAHHKGIGLLKNHSDLFAEYGHIHLGIVDILAVQQNFALNPHVLHDVIHAVDRL</sequence>
<dbReference type="AntiFam" id="ANF00142">
    <property type="entry name" value="Shadow ORF (opposite yadG)"/>
</dbReference>
<gene>
    <name evidence="1" type="ORF">SDC9_147846</name>
</gene>
<dbReference type="EMBL" id="VSSQ01046685">
    <property type="protein sequence ID" value="MPN00650.1"/>
    <property type="molecule type" value="Genomic_DNA"/>
</dbReference>
<evidence type="ECO:0000313" key="1">
    <source>
        <dbReference type="EMBL" id="MPN00650.1"/>
    </source>
</evidence>
<name>A0A645EH52_9ZZZZ</name>
<organism evidence="1">
    <name type="scientific">bioreactor metagenome</name>
    <dbReference type="NCBI Taxonomy" id="1076179"/>
    <lineage>
        <taxon>unclassified sequences</taxon>
        <taxon>metagenomes</taxon>
        <taxon>ecological metagenomes</taxon>
    </lineage>
</organism>
<dbReference type="AntiFam" id="ANF00095">
    <property type="entry name" value="Shadow ORF (opposite ABC transporters)"/>
</dbReference>
<reference evidence="1" key="1">
    <citation type="submission" date="2019-08" db="EMBL/GenBank/DDBJ databases">
        <authorList>
            <person name="Kucharzyk K."/>
            <person name="Murdoch R.W."/>
            <person name="Higgins S."/>
            <person name="Loffler F."/>
        </authorList>
    </citation>
    <scope>NUCLEOTIDE SEQUENCE</scope>
</reference>
<accession>A0A645EH52</accession>
<protein>
    <submittedName>
        <fullName evidence="1">Uncharacterized protein</fullName>
    </submittedName>
</protein>
<dbReference type="AlphaFoldDB" id="A0A645EH52"/>
<proteinExistence type="predicted"/>